<feature type="compositionally biased region" description="Polar residues" evidence="1">
    <location>
        <begin position="83"/>
        <end position="101"/>
    </location>
</feature>
<dbReference type="AlphaFoldDB" id="A0A2Z7DF07"/>
<dbReference type="Pfam" id="PF14223">
    <property type="entry name" value="Retrotran_gag_2"/>
    <property type="match status" value="1"/>
</dbReference>
<proteinExistence type="predicted"/>
<reference evidence="2 3" key="1">
    <citation type="journal article" date="2015" name="Proc. Natl. Acad. Sci. U.S.A.">
        <title>The resurrection genome of Boea hygrometrica: A blueprint for survival of dehydration.</title>
        <authorList>
            <person name="Xiao L."/>
            <person name="Yang G."/>
            <person name="Zhang L."/>
            <person name="Yang X."/>
            <person name="Zhao S."/>
            <person name="Ji Z."/>
            <person name="Zhou Q."/>
            <person name="Hu M."/>
            <person name="Wang Y."/>
            <person name="Chen M."/>
            <person name="Xu Y."/>
            <person name="Jin H."/>
            <person name="Xiao X."/>
            <person name="Hu G."/>
            <person name="Bao F."/>
            <person name="Hu Y."/>
            <person name="Wan P."/>
            <person name="Li L."/>
            <person name="Deng X."/>
            <person name="Kuang T."/>
            <person name="Xiang C."/>
            <person name="Zhu J.K."/>
            <person name="Oliver M.J."/>
            <person name="He Y."/>
        </authorList>
    </citation>
    <scope>NUCLEOTIDE SEQUENCE [LARGE SCALE GENOMIC DNA]</scope>
    <source>
        <strain evidence="3">cv. XS01</strain>
    </source>
</reference>
<sequence length="183" mass="20858">MQAIKTKADDLAALGKPLDHENLIDKVLEGLDNIYQSVIDAFNNRDTPITFDELHEKLIHKELSLRHNSPSLALPTSAHLAHTRSNPRSSTFRPSGPVNNWSHQPTPTQSHHHTPRPNRPFLGKCQWCRTQGHVVSQCYLFHHQFPMLHHHHHRLSIPLPSVPPLLGKLKPMLLHLPFHMIPG</sequence>
<evidence type="ECO:0000313" key="3">
    <source>
        <dbReference type="Proteomes" id="UP000250235"/>
    </source>
</evidence>
<keyword evidence="3" id="KW-1185">Reference proteome</keyword>
<gene>
    <name evidence="2" type="ORF">F511_12372</name>
</gene>
<organism evidence="2 3">
    <name type="scientific">Dorcoceras hygrometricum</name>
    <dbReference type="NCBI Taxonomy" id="472368"/>
    <lineage>
        <taxon>Eukaryota</taxon>
        <taxon>Viridiplantae</taxon>
        <taxon>Streptophyta</taxon>
        <taxon>Embryophyta</taxon>
        <taxon>Tracheophyta</taxon>
        <taxon>Spermatophyta</taxon>
        <taxon>Magnoliopsida</taxon>
        <taxon>eudicotyledons</taxon>
        <taxon>Gunneridae</taxon>
        <taxon>Pentapetalae</taxon>
        <taxon>asterids</taxon>
        <taxon>lamiids</taxon>
        <taxon>Lamiales</taxon>
        <taxon>Gesneriaceae</taxon>
        <taxon>Didymocarpoideae</taxon>
        <taxon>Trichosporeae</taxon>
        <taxon>Loxocarpinae</taxon>
        <taxon>Dorcoceras</taxon>
    </lineage>
</organism>
<dbReference type="PANTHER" id="PTHR47481:SF22">
    <property type="entry name" value="RETROTRANSPOSON GAG DOMAIN-CONTAINING PROTEIN"/>
    <property type="match status" value="1"/>
</dbReference>
<protein>
    <submittedName>
        <fullName evidence="2">Uncharacterized protein</fullName>
    </submittedName>
</protein>
<dbReference type="PANTHER" id="PTHR47481">
    <property type="match status" value="1"/>
</dbReference>
<name>A0A2Z7DF07_9LAMI</name>
<dbReference type="OrthoDB" id="1938465at2759"/>
<evidence type="ECO:0000313" key="2">
    <source>
        <dbReference type="EMBL" id="KZV58545.1"/>
    </source>
</evidence>
<evidence type="ECO:0000256" key="1">
    <source>
        <dbReference type="SAM" id="MobiDB-lite"/>
    </source>
</evidence>
<dbReference type="Proteomes" id="UP000250235">
    <property type="component" value="Unassembled WGS sequence"/>
</dbReference>
<accession>A0A2Z7DF07</accession>
<dbReference type="EMBL" id="KQ986745">
    <property type="protein sequence ID" value="KZV58545.1"/>
    <property type="molecule type" value="Genomic_DNA"/>
</dbReference>
<feature type="region of interest" description="Disordered" evidence="1">
    <location>
        <begin position="76"/>
        <end position="117"/>
    </location>
</feature>